<sequence>MLIIRKVFSKGKKPARSSNSSSDDIDWISHAMKVAKLTSSAAKLIPVAGPFIEGGADVFYMALEPLKQMKTNKEDFKELTLSITTILETLRRAILTVPQTEHSDDFTIVCSNFKRSAYLCSIKPCSPNLSLFIAV</sequence>
<evidence type="ECO:0000313" key="1">
    <source>
        <dbReference type="EMBL" id="KIJ41687.1"/>
    </source>
</evidence>
<gene>
    <name evidence="1" type="ORF">M422DRAFT_255301</name>
</gene>
<name>A0A0C9VJA9_SPHS4</name>
<accession>A0A0C9VJA9</accession>
<keyword evidence="2" id="KW-1185">Reference proteome</keyword>
<organism evidence="1 2">
    <name type="scientific">Sphaerobolus stellatus (strain SS14)</name>
    <dbReference type="NCBI Taxonomy" id="990650"/>
    <lineage>
        <taxon>Eukaryota</taxon>
        <taxon>Fungi</taxon>
        <taxon>Dikarya</taxon>
        <taxon>Basidiomycota</taxon>
        <taxon>Agaricomycotina</taxon>
        <taxon>Agaricomycetes</taxon>
        <taxon>Phallomycetidae</taxon>
        <taxon>Geastrales</taxon>
        <taxon>Sphaerobolaceae</taxon>
        <taxon>Sphaerobolus</taxon>
    </lineage>
</organism>
<evidence type="ECO:0000313" key="2">
    <source>
        <dbReference type="Proteomes" id="UP000054279"/>
    </source>
</evidence>
<reference evidence="1 2" key="1">
    <citation type="submission" date="2014-06" db="EMBL/GenBank/DDBJ databases">
        <title>Evolutionary Origins and Diversification of the Mycorrhizal Mutualists.</title>
        <authorList>
            <consortium name="DOE Joint Genome Institute"/>
            <consortium name="Mycorrhizal Genomics Consortium"/>
            <person name="Kohler A."/>
            <person name="Kuo A."/>
            <person name="Nagy L.G."/>
            <person name="Floudas D."/>
            <person name="Copeland A."/>
            <person name="Barry K.W."/>
            <person name="Cichocki N."/>
            <person name="Veneault-Fourrey C."/>
            <person name="LaButti K."/>
            <person name="Lindquist E.A."/>
            <person name="Lipzen A."/>
            <person name="Lundell T."/>
            <person name="Morin E."/>
            <person name="Murat C."/>
            <person name="Riley R."/>
            <person name="Ohm R."/>
            <person name="Sun H."/>
            <person name="Tunlid A."/>
            <person name="Henrissat B."/>
            <person name="Grigoriev I.V."/>
            <person name="Hibbett D.S."/>
            <person name="Martin F."/>
        </authorList>
    </citation>
    <scope>NUCLEOTIDE SEQUENCE [LARGE SCALE GENOMIC DNA]</scope>
    <source>
        <strain evidence="1 2">SS14</strain>
    </source>
</reference>
<dbReference type="EMBL" id="KN837135">
    <property type="protein sequence ID" value="KIJ41687.1"/>
    <property type="molecule type" value="Genomic_DNA"/>
</dbReference>
<dbReference type="HOGENOM" id="CLU_152733_0_0_1"/>
<proteinExistence type="predicted"/>
<dbReference type="AlphaFoldDB" id="A0A0C9VJA9"/>
<dbReference type="OrthoDB" id="2924458at2759"/>
<dbReference type="Proteomes" id="UP000054279">
    <property type="component" value="Unassembled WGS sequence"/>
</dbReference>
<protein>
    <submittedName>
        <fullName evidence="1">Uncharacterized protein</fullName>
    </submittedName>
</protein>